<feature type="chain" id="PRO_5006156755" description="Cytochrome b561 domain-containing protein" evidence="9">
    <location>
        <begin position="18"/>
        <end position="455"/>
    </location>
</feature>
<keyword evidence="5 8" id="KW-1133">Transmembrane helix</keyword>
<evidence type="ECO:0000259" key="10">
    <source>
        <dbReference type="PROSITE" id="PS50939"/>
    </source>
</evidence>
<dbReference type="SMART" id="SM00665">
    <property type="entry name" value="B561"/>
    <property type="match status" value="1"/>
</dbReference>
<proteinExistence type="predicted"/>
<name>A0A0P9EYF3_RHOGW</name>
<evidence type="ECO:0000256" key="9">
    <source>
        <dbReference type="SAM" id="SignalP"/>
    </source>
</evidence>
<feature type="signal peptide" evidence="9">
    <location>
        <begin position="1"/>
        <end position="17"/>
    </location>
</feature>
<keyword evidence="4" id="KW-0249">Electron transport</keyword>
<evidence type="ECO:0000313" key="12">
    <source>
        <dbReference type="Proteomes" id="UP000053890"/>
    </source>
</evidence>
<evidence type="ECO:0000256" key="6">
    <source>
        <dbReference type="ARBA" id="ARBA00023136"/>
    </source>
</evidence>
<evidence type="ECO:0000256" key="7">
    <source>
        <dbReference type="SAM" id="MobiDB-lite"/>
    </source>
</evidence>
<keyword evidence="3 8" id="KW-0812">Transmembrane</keyword>
<feature type="domain" description="Cytochrome b561" evidence="10">
    <location>
        <begin position="209"/>
        <end position="427"/>
    </location>
</feature>
<dbReference type="Gene3D" id="1.20.120.1770">
    <property type="match status" value="1"/>
</dbReference>
<keyword evidence="6 8" id="KW-0472">Membrane</keyword>
<evidence type="ECO:0000256" key="3">
    <source>
        <dbReference type="ARBA" id="ARBA00022692"/>
    </source>
</evidence>
<dbReference type="PROSITE" id="PS50939">
    <property type="entry name" value="CYTOCHROME_B561"/>
    <property type="match status" value="1"/>
</dbReference>
<dbReference type="AlphaFoldDB" id="A0A0P9EYF3"/>
<dbReference type="RefSeq" id="XP_018268283.1">
    <property type="nucleotide sequence ID" value="XM_018418153.1"/>
</dbReference>
<feature type="transmembrane region" description="Helical" evidence="8">
    <location>
        <begin position="242"/>
        <end position="266"/>
    </location>
</feature>
<evidence type="ECO:0000256" key="2">
    <source>
        <dbReference type="ARBA" id="ARBA00022448"/>
    </source>
</evidence>
<dbReference type="CDD" id="cd08760">
    <property type="entry name" value="Cyt_b561_FRRS1_like"/>
    <property type="match status" value="1"/>
</dbReference>
<evidence type="ECO:0000256" key="4">
    <source>
        <dbReference type="ARBA" id="ARBA00022982"/>
    </source>
</evidence>
<dbReference type="STRING" id="578459.A0A0P9EYF3"/>
<dbReference type="PANTHER" id="PTHR47797">
    <property type="entry name" value="DEHYDROGENASE, PUTATIVE (AFU_ORTHOLOGUE AFUA_8G05805)-RELATED"/>
    <property type="match status" value="1"/>
</dbReference>
<protein>
    <recommendedName>
        <fullName evidence="10">Cytochrome b561 domain-containing protein</fullName>
    </recommendedName>
</protein>
<evidence type="ECO:0000256" key="8">
    <source>
        <dbReference type="SAM" id="Phobius"/>
    </source>
</evidence>
<organism evidence="11 12">
    <name type="scientific">Rhodotorula graminis (strain WP1)</name>
    <dbReference type="NCBI Taxonomy" id="578459"/>
    <lineage>
        <taxon>Eukaryota</taxon>
        <taxon>Fungi</taxon>
        <taxon>Dikarya</taxon>
        <taxon>Basidiomycota</taxon>
        <taxon>Pucciniomycotina</taxon>
        <taxon>Microbotryomycetes</taxon>
        <taxon>Sporidiobolales</taxon>
        <taxon>Sporidiobolaceae</taxon>
        <taxon>Rhodotorula</taxon>
    </lineage>
</organism>
<evidence type="ECO:0000256" key="5">
    <source>
        <dbReference type="ARBA" id="ARBA00022989"/>
    </source>
</evidence>
<dbReference type="EMBL" id="KQ474088">
    <property type="protein sequence ID" value="KPV72234.1"/>
    <property type="molecule type" value="Genomic_DNA"/>
</dbReference>
<accession>A0A0P9EYF3</accession>
<dbReference type="PANTHER" id="PTHR47797:SF3">
    <property type="entry name" value="CYTOCHROME B561 DOMAIN-CONTAINING PROTEIN"/>
    <property type="match status" value="1"/>
</dbReference>
<dbReference type="GeneID" id="28978601"/>
<keyword evidence="12" id="KW-1185">Reference proteome</keyword>
<keyword evidence="2" id="KW-0813">Transport</keyword>
<sequence length="455" mass="47419">MLYLATVVLAAASCVSALTSDQAASFFSSSAASDLQGASTSLPQFDLSVVQNSTHSLFVVNATSTAPSSVGWLATGLGSRMADADFLIVWPTVSGSSVSWTLSHRLPDGSHGMPQLASTDAATATTAFYTVVPELTTSDASSPYSAVAYVRQRDPGSSYPTASGVTAAALGAASTEFIYASSSRKPSTTAEDADLAEHNQAKGTTKLDLSQQFSVAATAAEASGSSASEGGDETTASQRRMYIAHATLGSLAFLVFTPLAILVARVGRDSFTWFPAHWVLNLITVVLVIVTFALATYEVGGQFEDFHHKLGLALLILVLAQSLLGLAAHFTRHTPLTSSRPSLRPPVTAPAVKPHGRTFGVPRLVHVVLGLVTITLGWVQVGNGLLIEWDANLPGAGTVPRGVKIAFWVLLGLWIASYVVAWVVGAVAKRAARARGSDSGESVTGQRKGLMKSAT</sequence>
<evidence type="ECO:0000256" key="1">
    <source>
        <dbReference type="ARBA" id="ARBA00004370"/>
    </source>
</evidence>
<feature type="transmembrane region" description="Helical" evidence="8">
    <location>
        <begin position="309"/>
        <end position="330"/>
    </location>
</feature>
<dbReference type="GO" id="GO:0016020">
    <property type="term" value="C:membrane"/>
    <property type="evidence" value="ECO:0007669"/>
    <property type="project" value="UniProtKB-SubCell"/>
</dbReference>
<dbReference type="Proteomes" id="UP000053890">
    <property type="component" value="Unassembled WGS sequence"/>
</dbReference>
<dbReference type="SUPFAM" id="SSF49344">
    <property type="entry name" value="CBD9-like"/>
    <property type="match status" value="1"/>
</dbReference>
<dbReference type="OrthoDB" id="19261at2759"/>
<feature type="region of interest" description="Disordered" evidence="7">
    <location>
        <begin position="435"/>
        <end position="455"/>
    </location>
</feature>
<comment type="subcellular location">
    <subcellularLocation>
        <location evidence="1">Membrane</location>
    </subcellularLocation>
</comment>
<gene>
    <name evidence="11" type="ORF">RHOBADRAFT_56048</name>
</gene>
<keyword evidence="9" id="KW-0732">Signal</keyword>
<feature type="transmembrane region" description="Helical" evidence="8">
    <location>
        <begin position="364"/>
        <end position="385"/>
    </location>
</feature>
<feature type="transmembrane region" description="Helical" evidence="8">
    <location>
        <begin position="278"/>
        <end position="297"/>
    </location>
</feature>
<dbReference type="InterPro" id="IPR006593">
    <property type="entry name" value="Cyt_b561/ferric_Rdtase_TM"/>
</dbReference>
<reference evidence="11 12" key="1">
    <citation type="journal article" date="2015" name="Front. Microbiol.">
        <title>Genome sequence of the plant growth promoting endophytic yeast Rhodotorula graminis WP1.</title>
        <authorList>
            <person name="Firrincieli A."/>
            <person name="Otillar R."/>
            <person name="Salamov A."/>
            <person name="Schmutz J."/>
            <person name="Khan Z."/>
            <person name="Redman R.S."/>
            <person name="Fleck N.D."/>
            <person name="Lindquist E."/>
            <person name="Grigoriev I.V."/>
            <person name="Doty S.L."/>
        </authorList>
    </citation>
    <scope>NUCLEOTIDE SEQUENCE [LARGE SCALE GENOMIC DNA]</scope>
    <source>
        <strain evidence="11 12">WP1</strain>
    </source>
</reference>
<feature type="transmembrane region" description="Helical" evidence="8">
    <location>
        <begin position="405"/>
        <end position="428"/>
    </location>
</feature>
<dbReference type="OMA" id="FFQVRSG"/>
<evidence type="ECO:0000313" key="11">
    <source>
        <dbReference type="EMBL" id="KPV72234.1"/>
    </source>
</evidence>